<feature type="domain" description="Methyltransferase" evidence="1">
    <location>
        <begin position="45"/>
        <end position="160"/>
    </location>
</feature>
<keyword evidence="2" id="KW-0808">Transferase</keyword>
<dbReference type="SUPFAM" id="SSF53335">
    <property type="entry name" value="S-adenosyl-L-methionine-dependent methyltransferases"/>
    <property type="match status" value="1"/>
</dbReference>
<dbReference type="PANTHER" id="PTHR43591">
    <property type="entry name" value="METHYLTRANSFERASE"/>
    <property type="match status" value="1"/>
</dbReference>
<gene>
    <name evidence="2" type="ORF">EPA93_29405</name>
</gene>
<dbReference type="AlphaFoldDB" id="A0A4P6JWM9"/>
<dbReference type="Proteomes" id="UP000290365">
    <property type="component" value="Chromosome"/>
</dbReference>
<dbReference type="EMBL" id="CP035758">
    <property type="protein sequence ID" value="QBD79875.1"/>
    <property type="molecule type" value="Genomic_DNA"/>
</dbReference>
<dbReference type="Pfam" id="PF13847">
    <property type="entry name" value="Methyltransf_31"/>
    <property type="match status" value="1"/>
</dbReference>
<dbReference type="CDD" id="cd02440">
    <property type="entry name" value="AdoMet_MTases"/>
    <property type="match status" value="1"/>
</dbReference>
<dbReference type="GO" id="GO:0032259">
    <property type="term" value="P:methylation"/>
    <property type="evidence" value="ECO:0007669"/>
    <property type="project" value="UniProtKB-KW"/>
</dbReference>
<protein>
    <submittedName>
        <fullName evidence="2">Methyltransferase domain-containing protein</fullName>
    </submittedName>
</protein>
<dbReference type="RefSeq" id="WP_129890941.1">
    <property type="nucleotide sequence ID" value="NZ_CP035758.1"/>
</dbReference>
<dbReference type="Gene3D" id="3.40.50.150">
    <property type="entry name" value="Vaccinia Virus protein VP39"/>
    <property type="match status" value="1"/>
</dbReference>
<proteinExistence type="predicted"/>
<dbReference type="KEGG" id="kbs:EPA93_29405"/>
<dbReference type="OrthoDB" id="43862at2"/>
<keyword evidence="2" id="KW-0489">Methyltransferase</keyword>
<evidence type="ECO:0000313" key="3">
    <source>
        <dbReference type="Proteomes" id="UP000290365"/>
    </source>
</evidence>
<keyword evidence="3" id="KW-1185">Reference proteome</keyword>
<evidence type="ECO:0000313" key="2">
    <source>
        <dbReference type="EMBL" id="QBD79875.1"/>
    </source>
</evidence>
<dbReference type="InterPro" id="IPR025714">
    <property type="entry name" value="Methyltranfer_dom"/>
</dbReference>
<evidence type="ECO:0000259" key="1">
    <source>
        <dbReference type="Pfam" id="PF13847"/>
    </source>
</evidence>
<accession>A0A4P6JWM9</accession>
<organism evidence="2 3">
    <name type="scientific">Ktedonosporobacter rubrisoli</name>
    <dbReference type="NCBI Taxonomy" id="2509675"/>
    <lineage>
        <taxon>Bacteria</taxon>
        <taxon>Bacillati</taxon>
        <taxon>Chloroflexota</taxon>
        <taxon>Ktedonobacteria</taxon>
        <taxon>Ktedonobacterales</taxon>
        <taxon>Ktedonosporobacteraceae</taxon>
        <taxon>Ktedonosporobacter</taxon>
    </lineage>
</organism>
<dbReference type="InterPro" id="IPR029063">
    <property type="entry name" value="SAM-dependent_MTases_sf"/>
</dbReference>
<sequence length="262" mass="29553">MTSTQGHKELIRREFTQQAQAYAANPSIANNERLQRLLQAVQPQPGMRVLDVATGPGYVAMAFAVAGCEVVGIDLTAAPLAIAEQKRQERGLNNLSFQVGDAENLPFEAQEFDIVISRLAFHHFEDPAHVLSEMTRVCRPQGLVIIEDIIASEFPERAAYHNHFERLRDPSHTRALPLSELVELFTARHLEVEQLFTSFHAQAVEQWLKNAQTPAERAQEVRTMFEQDVLHDLSGTQAYREGGALYFRHRTLTCIGRKLVLD</sequence>
<reference evidence="2 3" key="1">
    <citation type="submission" date="2019-01" db="EMBL/GenBank/DDBJ databases">
        <title>Ktedonosporobacter rubrisoli SCAWS-G2.</title>
        <authorList>
            <person name="Huang Y."/>
            <person name="Yan B."/>
        </authorList>
    </citation>
    <scope>NUCLEOTIDE SEQUENCE [LARGE SCALE GENOMIC DNA]</scope>
    <source>
        <strain evidence="2 3">SCAWS-G2</strain>
    </source>
</reference>
<dbReference type="GO" id="GO:0008168">
    <property type="term" value="F:methyltransferase activity"/>
    <property type="evidence" value="ECO:0007669"/>
    <property type="project" value="UniProtKB-KW"/>
</dbReference>
<name>A0A4P6JWM9_KTERU</name>